<dbReference type="GO" id="GO:0003824">
    <property type="term" value="F:catalytic activity"/>
    <property type="evidence" value="ECO:0007669"/>
    <property type="project" value="InterPro"/>
</dbReference>
<evidence type="ECO:0000313" key="5">
    <source>
        <dbReference type="Proteomes" id="UP000053342"/>
    </source>
</evidence>
<evidence type="ECO:0000256" key="1">
    <source>
        <dbReference type="ARBA" id="ARBA00022630"/>
    </source>
</evidence>
<organism evidence="4 5">
    <name type="scientific">Exophiala oligosperma</name>
    <dbReference type="NCBI Taxonomy" id="215243"/>
    <lineage>
        <taxon>Eukaryota</taxon>
        <taxon>Fungi</taxon>
        <taxon>Dikarya</taxon>
        <taxon>Ascomycota</taxon>
        <taxon>Pezizomycotina</taxon>
        <taxon>Eurotiomycetes</taxon>
        <taxon>Chaetothyriomycetidae</taxon>
        <taxon>Chaetothyriales</taxon>
        <taxon>Herpotrichiellaceae</taxon>
        <taxon>Exophiala</taxon>
    </lineage>
</organism>
<gene>
    <name evidence="4" type="ORF">PV06_11283</name>
</gene>
<dbReference type="VEuPathDB" id="FungiDB:PV06_11283"/>
<dbReference type="InterPro" id="IPR016164">
    <property type="entry name" value="FAD-linked_Oxase-like_C"/>
</dbReference>
<dbReference type="GO" id="GO:0050660">
    <property type="term" value="F:flavin adenine dinucleotide binding"/>
    <property type="evidence" value="ECO:0007669"/>
    <property type="project" value="InterPro"/>
</dbReference>
<dbReference type="RefSeq" id="XP_016256684.1">
    <property type="nucleotide sequence ID" value="XM_016412930.1"/>
</dbReference>
<keyword evidence="3" id="KW-0472">Membrane</keyword>
<dbReference type="InterPro" id="IPR016170">
    <property type="entry name" value="Cytok_DH_C_sf"/>
</dbReference>
<keyword evidence="3" id="KW-1133">Transmembrane helix</keyword>
<protein>
    <submittedName>
        <fullName evidence="4">Uncharacterized protein</fullName>
    </submittedName>
</protein>
<proteinExistence type="predicted"/>
<dbReference type="Gene3D" id="1.10.45.10">
    <property type="entry name" value="Vanillyl-alcohol Oxidase, Chain A, domain 4"/>
    <property type="match status" value="1"/>
</dbReference>
<keyword evidence="1" id="KW-0285">Flavoprotein</keyword>
<dbReference type="STRING" id="215243.A0A0D2CZN8"/>
<dbReference type="HOGENOM" id="CLU_1981659_0_0_1"/>
<sequence>MCAAQAAGTSAFPPFSPLFPSDGAELQEWWTRAREIVKDAQFDLFSDVHVYGYYVIAILLVVYGPSEGPRAKAMFEQLLKDGKDNTHVSEYRTHIDYMDEVRGHFDFNGGALGRLVDSIKDTLDPNGILSQSKSGVWAGVRKPKVVLED</sequence>
<name>A0A0D2CZN8_9EURO</name>
<keyword evidence="5" id="KW-1185">Reference proteome</keyword>
<evidence type="ECO:0000256" key="3">
    <source>
        <dbReference type="SAM" id="Phobius"/>
    </source>
</evidence>
<dbReference type="SUPFAM" id="SSF55103">
    <property type="entry name" value="FAD-linked oxidases, C-terminal domain"/>
    <property type="match status" value="1"/>
</dbReference>
<keyword evidence="3" id="KW-0812">Transmembrane</keyword>
<dbReference type="OrthoDB" id="5332616at2759"/>
<reference evidence="4 5" key="1">
    <citation type="submission" date="2015-01" db="EMBL/GenBank/DDBJ databases">
        <title>The Genome Sequence of Exophiala oligosperma CBS72588.</title>
        <authorList>
            <consortium name="The Broad Institute Genomics Platform"/>
            <person name="Cuomo C."/>
            <person name="de Hoog S."/>
            <person name="Gorbushina A."/>
            <person name="Stielow B."/>
            <person name="Teixiera M."/>
            <person name="Abouelleil A."/>
            <person name="Chapman S.B."/>
            <person name="Priest M."/>
            <person name="Young S.K."/>
            <person name="Wortman J."/>
            <person name="Nusbaum C."/>
            <person name="Birren B."/>
        </authorList>
    </citation>
    <scope>NUCLEOTIDE SEQUENCE [LARGE SCALE GENOMIC DNA]</scope>
    <source>
        <strain evidence="4 5">CBS 72588</strain>
    </source>
</reference>
<dbReference type="Proteomes" id="UP000053342">
    <property type="component" value="Unassembled WGS sequence"/>
</dbReference>
<dbReference type="InterPro" id="IPR016171">
    <property type="entry name" value="Vanillyl_alc_oxidase_C-sub2"/>
</dbReference>
<dbReference type="Gene3D" id="3.40.462.10">
    <property type="entry name" value="FAD-linked oxidases, C-terminal domain"/>
    <property type="match status" value="1"/>
</dbReference>
<dbReference type="EMBL" id="KN847356">
    <property type="protein sequence ID" value="KIW36468.1"/>
    <property type="molecule type" value="Genomic_DNA"/>
</dbReference>
<evidence type="ECO:0000256" key="2">
    <source>
        <dbReference type="ARBA" id="ARBA00022827"/>
    </source>
</evidence>
<evidence type="ECO:0000313" key="4">
    <source>
        <dbReference type="EMBL" id="KIW36468.1"/>
    </source>
</evidence>
<accession>A0A0D2CZN8</accession>
<feature type="transmembrane region" description="Helical" evidence="3">
    <location>
        <begin position="48"/>
        <end position="65"/>
    </location>
</feature>
<dbReference type="GeneID" id="27363357"/>
<dbReference type="AlphaFoldDB" id="A0A0D2CZN8"/>
<keyword evidence="2" id="KW-0274">FAD</keyword>